<dbReference type="PANTHER" id="PTHR38019">
    <property type="entry name" value="KDA ANTIGEN P200, PUTATIVE-RELATED"/>
    <property type="match status" value="1"/>
</dbReference>
<proteinExistence type="predicted"/>
<reference evidence="1" key="1">
    <citation type="submission" date="2021-01" db="EMBL/GenBank/DDBJ databases">
        <authorList>
            <person name="Corre E."/>
            <person name="Pelletier E."/>
            <person name="Niang G."/>
            <person name="Scheremetjew M."/>
            <person name="Finn R."/>
            <person name="Kale V."/>
            <person name="Holt S."/>
            <person name="Cochrane G."/>
            <person name="Meng A."/>
            <person name="Brown T."/>
            <person name="Cohen L."/>
        </authorList>
    </citation>
    <scope>NUCLEOTIDE SEQUENCE</scope>
    <source>
        <strain evidence="1">RCC3387</strain>
    </source>
</reference>
<sequence length="540" mass="61344">MAEGRELAIKRGAGDAQDVQSVLDQKVLETPRTLEACKRLGLMLEDLRIRSYDSFHIPGDLKQKQQLRFEHFEKKRRERHSQVLAERAKVIAQDAKKGEIPRVQSAQFLSMLEGLFEKEAKRLEVDLKGQLRSHGALVRENEEQLKREDQLQDRLAIHEQRRAKSQQHFDRVGLEVKAKTDLRLEKSADLVAKQESEFDEKIGKFKKSMLAEEERLLRFRDAQGQEASDKAAVFKEKVEGIKRKAEQRQLDKRLDGEKKLQDLGRKIAEVDSNREREQQARMIRSEQQHLHIADVRDNKERMDRVGEHRRLEMREQGEAEVERIETLLALKDQLLEQRKARNLKAEASRNSRGLSLRRDCLPGPGQYEAPPSSLQEMPVVKIGNAKVPGMVDEAIKGTAANPAPGTYDFKVLANGDALSQANARGGKIGEGDRKSFLDEAQKLKEFVPAPGRYEAAKSSLEAKAPKMARAKFDDQAFCNDKKSAKNFPAWARPATETPGPAGYSVDDYSRKEVLRRAQKSLPNLTRDMLRPGKLNVAEGK</sequence>
<name>A0A7S2JBR9_9DINO</name>
<accession>A0A7S2JBR9</accession>
<dbReference type="PANTHER" id="PTHR38019:SF1">
    <property type="entry name" value="N-ACETYLTRANSFERASE DOMAIN-CONTAINING PROTEIN"/>
    <property type="match status" value="1"/>
</dbReference>
<dbReference type="EMBL" id="HBGW01025490">
    <property type="protein sequence ID" value="CAD9542182.1"/>
    <property type="molecule type" value="Transcribed_RNA"/>
</dbReference>
<gene>
    <name evidence="1" type="ORF">BRAN1462_LOCUS16166</name>
</gene>
<evidence type="ECO:0000313" key="1">
    <source>
        <dbReference type="EMBL" id="CAD9542182.1"/>
    </source>
</evidence>
<dbReference type="AlphaFoldDB" id="A0A7S2JBR9"/>
<organism evidence="1">
    <name type="scientific">Zooxanthella nutricula</name>
    <dbReference type="NCBI Taxonomy" id="1333877"/>
    <lineage>
        <taxon>Eukaryota</taxon>
        <taxon>Sar</taxon>
        <taxon>Alveolata</taxon>
        <taxon>Dinophyceae</taxon>
        <taxon>Peridiniales</taxon>
        <taxon>Peridiniales incertae sedis</taxon>
        <taxon>Zooxanthella</taxon>
    </lineage>
</organism>
<protein>
    <submittedName>
        <fullName evidence="1">Uncharacterized protein</fullName>
    </submittedName>
</protein>